<name>A0AC61Y8U8_9FLAO</name>
<gene>
    <name evidence="1" type="ORF">FVB9532_02205</name>
</gene>
<dbReference type="EMBL" id="CABVMM010000008">
    <property type="protein sequence ID" value="VVV00929.1"/>
    <property type="molecule type" value="Genomic_DNA"/>
</dbReference>
<proteinExistence type="predicted"/>
<organism evidence="1 2">
    <name type="scientific">Mesonia oceanica</name>
    <dbReference type="NCBI Taxonomy" id="2687242"/>
    <lineage>
        <taxon>Bacteria</taxon>
        <taxon>Pseudomonadati</taxon>
        <taxon>Bacteroidota</taxon>
        <taxon>Flavobacteriia</taxon>
        <taxon>Flavobacteriales</taxon>
        <taxon>Flavobacteriaceae</taxon>
        <taxon>Mesonia</taxon>
    </lineage>
</organism>
<accession>A0AC61Y8U8</accession>
<dbReference type="Proteomes" id="UP000356253">
    <property type="component" value="Unassembled WGS sequence"/>
</dbReference>
<comment type="caution">
    <text evidence="1">The sequence shown here is derived from an EMBL/GenBank/DDBJ whole genome shotgun (WGS) entry which is preliminary data.</text>
</comment>
<keyword evidence="2" id="KW-1185">Reference proteome</keyword>
<protein>
    <submittedName>
        <fullName evidence="1">Uncharacterized protein</fullName>
    </submittedName>
</protein>
<evidence type="ECO:0000313" key="2">
    <source>
        <dbReference type="Proteomes" id="UP000356253"/>
    </source>
</evidence>
<evidence type="ECO:0000313" key="1">
    <source>
        <dbReference type="EMBL" id="VVV00929.1"/>
    </source>
</evidence>
<reference evidence="1" key="1">
    <citation type="submission" date="2019-09" db="EMBL/GenBank/DDBJ databases">
        <authorList>
            <person name="Rodrigo-Torres L."/>
            <person name="Arahal R. D."/>
            <person name="Lucena T."/>
        </authorList>
    </citation>
    <scope>NUCLEOTIDE SEQUENCE</scope>
    <source>
        <strain evidence="1">ISS653</strain>
    </source>
</reference>
<sequence length="139" mass="15896">MGTRNYIIKILQVILGIIFLYAGLKKVWEGDLFYHTLLSTPYLESQVFAEWGSIGFPVVEILTGVFLLLFPRRLIGVLISFGLMLLYTAYLVILLFFGDGIPCTCRTVLPFLGWYGHLYFTLSCLVLTLLLLLLRLRKI</sequence>